<dbReference type="Pfam" id="PF10017">
    <property type="entry name" value="Methyltransf_33"/>
    <property type="match status" value="1"/>
</dbReference>
<comment type="caution">
    <text evidence="2">The sequence shown here is derived from an EMBL/GenBank/DDBJ whole genome shotgun (WGS) entry which is preliminary data.</text>
</comment>
<sequence>MTEIANAEAACAPVEEVSPESYEFIDYREVVSPGRCKSVPPLVKQAISGLTTLSELPGGSTAKYRTLPTVLLYDNAGLELFDQITYLPEYYLTNCEID</sequence>
<dbReference type="AlphaFoldDB" id="A0A9W8BCQ8"/>
<evidence type="ECO:0000259" key="1">
    <source>
        <dbReference type="Pfam" id="PF10017"/>
    </source>
</evidence>
<dbReference type="InterPro" id="IPR019257">
    <property type="entry name" value="MeTrfase_dom"/>
</dbReference>
<name>A0A9W8BCQ8_9FUNG</name>
<proteinExistence type="predicted"/>
<feature type="non-terminal residue" evidence="2">
    <location>
        <position position="98"/>
    </location>
</feature>
<evidence type="ECO:0000313" key="2">
    <source>
        <dbReference type="EMBL" id="KAJ1998217.1"/>
    </source>
</evidence>
<feature type="domain" description="Histidine-specific methyltransferase SAM-dependent" evidence="1">
    <location>
        <begin position="61"/>
        <end position="97"/>
    </location>
</feature>
<dbReference type="EMBL" id="JANBQF010001037">
    <property type="protein sequence ID" value="KAJ1998217.1"/>
    <property type="molecule type" value="Genomic_DNA"/>
</dbReference>
<reference evidence="2" key="1">
    <citation type="submission" date="2022-07" db="EMBL/GenBank/DDBJ databases">
        <title>Phylogenomic reconstructions and comparative analyses of Kickxellomycotina fungi.</title>
        <authorList>
            <person name="Reynolds N.K."/>
            <person name="Stajich J.E."/>
            <person name="Barry K."/>
            <person name="Grigoriev I.V."/>
            <person name="Crous P."/>
            <person name="Smith M.E."/>
        </authorList>
    </citation>
    <scope>NUCLEOTIDE SEQUENCE</scope>
    <source>
        <strain evidence="2">IMI 214461</strain>
    </source>
</reference>
<accession>A0A9W8BCQ8</accession>
<evidence type="ECO:0000313" key="3">
    <source>
        <dbReference type="Proteomes" id="UP001150907"/>
    </source>
</evidence>
<organism evidence="2 3">
    <name type="scientific">Coemansia thaxteri</name>
    <dbReference type="NCBI Taxonomy" id="2663907"/>
    <lineage>
        <taxon>Eukaryota</taxon>
        <taxon>Fungi</taxon>
        <taxon>Fungi incertae sedis</taxon>
        <taxon>Zoopagomycota</taxon>
        <taxon>Kickxellomycotina</taxon>
        <taxon>Kickxellomycetes</taxon>
        <taxon>Kickxellales</taxon>
        <taxon>Kickxellaceae</taxon>
        <taxon>Coemansia</taxon>
    </lineage>
</organism>
<dbReference type="OrthoDB" id="659at2759"/>
<gene>
    <name evidence="2" type="ORF">H4R26_005538</name>
</gene>
<protein>
    <recommendedName>
        <fullName evidence="1">Histidine-specific methyltransferase SAM-dependent domain-containing protein</fullName>
    </recommendedName>
</protein>
<dbReference type="Proteomes" id="UP001150907">
    <property type="component" value="Unassembled WGS sequence"/>
</dbReference>
<keyword evidence="3" id="KW-1185">Reference proteome</keyword>